<dbReference type="SUPFAM" id="SSF160631">
    <property type="entry name" value="SMI1/KNR4-like"/>
    <property type="match status" value="1"/>
</dbReference>
<reference evidence="2 3" key="1">
    <citation type="submission" date="2020-10" db="EMBL/GenBank/DDBJ databases">
        <title>Wide distribution of Phycisphaera-like planctomycetes from WD2101 soil group in peatlands and genome analysis of the first cultivated representative.</title>
        <authorList>
            <person name="Dedysh S.N."/>
            <person name="Beletsky A.V."/>
            <person name="Ivanova A."/>
            <person name="Kulichevskaya I.S."/>
            <person name="Suzina N.E."/>
            <person name="Philippov D.A."/>
            <person name="Rakitin A.L."/>
            <person name="Mardanov A.V."/>
            <person name="Ravin N.V."/>
        </authorList>
    </citation>
    <scope>NUCLEOTIDE SEQUENCE [LARGE SCALE GENOMIC DNA]</scope>
    <source>
        <strain evidence="2 3">M1803</strain>
    </source>
</reference>
<feature type="domain" description="Knr4/Smi1-like" evidence="1">
    <location>
        <begin position="32"/>
        <end position="141"/>
    </location>
</feature>
<evidence type="ECO:0000313" key="3">
    <source>
        <dbReference type="Proteomes" id="UP000593765"/>
    </source>
</evidence>
<dbReference type="RefSeq" id="WP_206293287.1">
    <property type="nucleotide sequence ID" value="NZ_CP063458.1"/>
</dbReference>
<proteinExistence type="predicted"/>
<dbReference type="Pfam" id="PF09346">
    <property type="entry name" value="SMI1_KNR4"/>
    <property type="match status" value="1"/>
</dbReference>
<accession>A0A7M2WYB5</accession>
<dbReference type="InterPro" id="IPR037883">
    <property type="entry name" value="Knr4/Smi1-like_sf"/>
</dbReference>
<dbReference type="Gene3D" id="3.40.1580.10">
    <property type="entry name" value="SMI1/KNR4-like"/>
    <property type="match status" value="1"/>
</dbReference>
<evidence type="ECO:0000313" key="2">
    <source>
        <dbReference type="EMBL" id="QOV90212.1"/>
    </source>
</evidence>
<dbReference type="EMBL" id="CP063458">
    <property type="protein sequence ID" value="QOV90212.1"/>
    <property type="molecule type" value="Genomic_DNA"/>
</dbReference>
<evidence type="ECO:0000259" key="1">
    <source>
        <dbReference type="Pfam" id="PF09346"/>
    </source>
</evidence>
<sequence>MSTIEDIVRRAKVNPLCHLLPPAGAPNIPKPFKLPTEVTRFYDLCGGIGLLDKVGDPYPRYQIVAPSEVVNVCMATIGDEYYLEPPLDGWFGIGKPDGSDAVVVDLNEDGYGRCYDVFHETFADPNAAKVIALTFTEFLENLLRLGRNHWLKEDFKGYGCYGAG</sequence>
<dbReference type="AlphaFoldDB" id="A0A7M2WYB5"/>
<dbReference type="Proteomes" id="UP000593765">
    <property type="component" value="Chromosome"/>
</dbReference>
<name>A0A7M2WYB5_9BACT</name>
<dbReference type="InterPro" id="IPR018958">
    <property type="entry name" value="Knr4/Smi1-like_dom"/>
</dbReference>
<dbReference type="KEGG" id="hbs:IPV69_02230"/>
<organism evidence="2 3">
    <name type="scientific">Humisphaera borealis</name>
    <dbReference type="NCBI Taxonomy" id="2807512"/>
    <lineage>
        <taxon>Bacteria</taxon>
        <taxon>Pseudomonadati</taxon>
        <taxon>Planctomycetota</taxon>
        <taxon>Phycisphaerae</taxon>
        <taxon>Tepidisphaerales</taxon>
        <taxon>Tepidisphaeraceae</taxon>
        <taxon>Humisphaera</taxon>
    </lineage>
</organism>
<keyword evidence="3" id="KW-1185">Reference proteome</keyword>
<gene>
    <name evidence="2" type="ORF">IPV69_02230</name>
</gene>
<protein>
    <submittedName>
        <fullName evidence="2">SMI1/KNR4 family protein</fullName>
    </submittedName>
</protein>